<reference evidence="5 6" key="1">
    <citation type="submission" date="2019-07" db="EMBL/GenBank/DDBJ databases">
        <title>Whole genome shotgun sequence of Deinococcus cellulosilyticus NBRC 106333.</title>
        <authorList>
            <person name="Hosoyama A."/>
            <person name="Uohara A."/>
            <person name="Ohji S."/>
            <person name="Ichikawa N."/>
        </authorList>
    </citation>
    <scope>NUCLEOTIDE SEQUENCE [LARGE SCALE GENOMIC DNA]</scope>
    <source>
        <strain evidence="5 6">NBRC 106333</strain>
    </source>
</reference>
<keyword evidence="1" id="KW-0677">Repeat</keyword>
<sequence length="369" mass="40695">MKRLITLGLCLLAPITFDVAFAQNSSQSTPAKKTTGTTPTAQNYLALGKYYYNSGRYDAAYAAFRTAIELDKKNKDALLYLGRTQIQLKLYTAAQDSFKQLVALDARNVSAYIGLAQTYRYQYITAKDLSTVKNNLDQALNILEDAENANPKSASVFNERALVYNLKGDDSKALENARKASELAADDAIILANYARLQYEAGNMNGAVDTLQKAVIADPTDPINRALYGRLLAEKGDLKAANLEIAQALRFKPQTATVLGYAGIVNYLAKDMNNARTNLSQAVQKDPARYPEFYFYLGRIALDGGNSKDAHANFTKAVTLNGTNAEFRFYFAKSLEAIGDKANARTQYQKALELNKGYKDAQEALDRLK</sequence>
<dbReference type="SUPFAM" id="SSF48452">
    <property type="entry name" value="TPR-like"/>
    <property type="match status" value="2"/>
</dbReference>
<feature type="repeat" description="TPR" evidence="3">
    <location>
        <begin position="41"/>
        <end position="74"/>
    </location>
</feature>
<dbReference type="Pfam" id="PF14559">
    <property type="entry name" value="TPR_19"/>
    <property type="match status" value="1"/>
</dbReference>
<dbReference type="Pfam" id="PF13432">
    <property type="entry name" value="TPR_16"/>
    <property type="match status" value="2"/>
</dbReference>
<protein>
    <submittedName>
        <fullName evidence="5">Uncharacterized protein</fullName>
    </submittedName>
</protein>
<dbReference type="InterPro" id="IPR011990">
    <property type="entry name" value="TPR-like_helical_dom_sf"/>
</dbReference>
<keyword evidence="2 3" id="KW-0802">TPR repeat</keyword>
<evidence type="ECO:0000256" key="1">
    <source>
        <dbReference type="ARBA" id="ARBA00022737"/>
    </source>
</evidence>
<feature type="repeat" description="TPR" evidence="3">
    <location>
        <begin position="188"/>
        <end position="221"/>
    </location>
</feature>
<accession>A0A511MYF5</accession>
<evidence type="ECO:0000256" key="3">
    <source>
        <dbReference type="PROSITE-ProRule" id="PRU00339"/>
    </source>
</evidence>
<dbReference type="RefSeq" id="WP_186815801.1">
    <property type="nucleotide sequence ID" value="NZ_BJXB01000003.1"/>
</dbReference>
<feature type="signal peptide" evidence="4">
    <location>
        <begin position="1"/>
        <end position="22"/>
    </location>
</feature>
<keyword evidence="6" id="KW-1185">Reference proteome</keyword>
<evidence type="ECO:0000313" key="5">
    <source>
        <dbReference type="EMBL" id="GEM45176.1"/>
    </source>
</evidence>
<feature type="chain" id="PRO_5022161099" evidence="4">
    <location>
        <begin position="23"/>
        <end position="369"/>
    </location>
</feature>
<evidence type="ECO:0000313" key="6">
    <source>
        <dbReference type="Proteomes" id="UP000321306"/>
    </source>
</evidence>
<dbReference type="PANTHER" id="PTHR44186">
    <property type="match status" value="1"/>
</dbReference>
<dbReference type="PANTHER" id="PTHR44186:SF1">
    <property type="entry name" value="BARDET-BIEDL SYNDROME 4 PROTEIN"/>
    <property type="match status" value="1"/>
</dbReference>
<name>A0A511MYF5_DEIC1</name>
<gene>
    <name evidence="5" type="ORF">DC3_08110</name>
</gene>
<dbReference type="InterPro" id="IPR019734">
    <property type="entry name" value="TPR_rpt"/>
</dbReference>
<evidence type="ECO:0000256" key="4">
    <source>
        <dbReference type="SAM" id="SignalP"/>
    </source>
</evidence>
<keyword evidence="4" id="KW-0732">Signal</keyword>
<dbReference type="AlphaFoldDB" id="A0A511MYF5"/>
<proteinExistence type="predicted"/>
<dbReference type="PROSITE" id="PS50293">
    <property type="entry name" value="TPR_REGION"/>
    <property type="match status" value="1"/>
</dbReference>
<dbReference type="Gene3D" id="1.25.40.10">
    <property type="entry name" value="Tetratricopeptide repeat domain"/>
    <property type="match status" value="2"/>
</dbReference>
<feature type="repeat" description="TPR" evidence="3">
    <location>
        <begin position="291"/>
        <end position="324"/>
    </location>
</feature>
<organism evidence="5 6">
    <name type="scientific">Deinococcus cellulosilyticus (strain DSM 18568 / NBRC 106333 / KACC 11606 / 5516J-15)</name>
    <dbReference type="NCBI Taxonomy" id="1223518"/>
    <lineage>
        <taxon>Bacteria</taxon>
        <taxon>Thermotogati</taxon>
        <taxon>Deinococcota</taxon>
        <taxon>Deinococci</taxon>
        <taxon>Deinococcales</taxon>
        <taxon>Deinococcaceae</taxon>
        <taxon>Deinococcus</taxon>
    </lineage>
</organism>
<evidence type="ECO:0000256" key="2">
    <source>
        <dbReference type="ARBA" id="ARBA00022803"/>
    </source>
</evidence>
<dbReference type="EMBL" id="BJXB01000003">
    <property type="protein sequence ID" value="GEM45176.1"/>
    <property type="molecule type" value="Genomic_DNA"/>
</dbReference>
<dbReference type="SMART" id="SM00028">
    <property type="entry name" value="TPR"/>
    <property type="match status" value="7"/>
</dbReference>
<comment type="caution">
    <text evidence="5">The sequence shown here is derived from an EMBL/GenBank/DDBJ whole genome shotgun (WGS) entry which is preliminary data.</text>
</comment>
<dbReference type="PROSITE" id="PS50005">
    <property type="entry name" value="TPR"/>
    <property type="match status" value="3"/>
</dbReference>
<dbReference type="Proteomes" id="UP000321306">
    <property type="component" value="Unassembled WGS sequence"/>
</dbReference>